<evidence type="ECO:0000256" key="1">
    <source>
        <dbReference type="ARBA" id="ARBA00023015"/>
    </source>
</evidence>
<dbReference type="InterPro" id="IPR011051">
    <property type="entry name" value="RmlC_Cupin_sf"/>
</dbReference>
<keyword evidence="1" id="KW-0805">Transcription regulation</keyword>
<dbReference type="Pfam" id="PF02311">
    <property type="entry name" value="AraC_binding"/>
    <property type="match status" value="1"/>
</dbReference>
<feature type="domain" description="HTH araC/xylS-type" evidence="4">
    <location>
        <begin position="190"/>
        <end position="288"/>
    </location>
</feature>
<dbReference type="GO" id="GO:0003700">
    <property type="term" value="F:DNA-binding transcription factor activity"/>
    <property type="evidence" value="ECO:0007669"/>
    <property type="project" value="InterPro"/>
</dbReference>
<dbReference type="InterPro" id="IPR009057">
    <property type="entry name" value="Homeodomain-like_sf"/>
</dbReference>
<dbReference type="Proteomes" id="UP000184038">
    <property type="component" value="Unassembled WGS sequence"/>
</dbReference>
<evidence type="ECO:0000313" key="6">
    <source>
        <dbReference type="Proteomes" id="UP000184038"/>
    </source>
</evidence>
<dbReference type="PROSITE" id="PS01124">
    <property type="entry name" value="HTH_ARAC_FAMILY_2"/>
    <property type="match status" value="1"/>
</dbReference>
<dbReference type="Pfam" id="PF12833">
    <property type="entry name" value="HTH_18"/>
    <property type="match status" value="1"/>
</dbReference>
<dbReference type="EMBL" id="FRCP01000005">
    <property type="protein sequence ID" value="SHL95922.1"/>
    <property type="molecule type" value="Genomic_DNA"/>
</dbReference>
<sequence>MEFTLKIDQSEDVQYDIVDFPAYVRKGYLSSYPDYRAISHWHDDIELILILSGQMNYNINGNVILLNTGEGLFVNGKQFHYGYSNEHIECKFICILLHPILLCSSPYVERNYITPVLQNEALPYRILHKDTKHEKDILKTIQKIYDLRSSELCAFHIQRLFFEIWESLLLLSDSTKQITMPRNQHLTLLKDMIHYIHKNYASKITLSDISAAGKVGKTTCTSIFQKYTNETPISYLTNFRLKKSLELLLSTDKTISEICYQVGFSGASYYTETFHKAYGYTPKRYRSLNSKSDILQSTFGKSFY</sequence>
<dbReference type="STRING" id="1120996.SAMN02746066_00232"/>
<protein>
    <submittedName>
        <fullName evidence="5">AraC-type DNA-binding protein</fullName>
    </submittedName>
</protein>
<dbReference type="AlphaFoldDB" id="A0A1M7EVR9"/>
<gene>
    <name evidence="5" type="ORF">SAMN02746066_00232</name>
</gene>
<dbReference type="InterPro" id="IPR020449">
    <property type="entry name" value="Tscrpt_reg_AraC-type_HTH"/>
</dbReference>
<dbReference type="OrthoDB" id="9778008at2"/>
<evidence type="ECO:0000256" key="2">
    <source>
        <dbReference type="ARBA" id="ARBA00023125"/>
    </source>
</evidence>
<dbReference type="InterPro" id="IPR014710">
    <property type="entry name" value="RmlC-like_jellyroll"/>
</dbReference>
<keyword evidence="3" id="KW-0804">Transcription</keyword>
<dbReference type="RefSeq" id="WP_073281890.1">
    <property type="nucleotide sequence ID" value="NZ_FRCP01000005.1"/>
</dbReference>
<organism evidence="5 6">
    <name type="scientific">Anaerosporobacter mobilis DSM 15930</name>
    <dbReference type="NCBI Taxonomy" id="1120996"/>
    <lineage>
        <taxon>Bacteria</taxon>
        <taxon>Bacillati</taxon>
        <taxon>Bacillota</taxon>
        <taxon>Clostridia</taxon>
        <taxon>Lachnospirales</taxon>
        <taxon>Lachnospiraceae</taxon>
        <taxon>Anaerosporobacter</taxon>
    </lineage>
</organism>
<dbReference type="PANTHER" id="PTHR43280:SF28">
    <property type="entry name" value="HTH-TYPE TRANSCRIPTIONAL ACTIVATOR RHAS"/>
    <property type="match status" value="1"/>
</dbReference>
<evidence type="ECO:0000259" key="4">
    <source>
        <dbReference type="PROSITE" id="PS01124"/>
    </source>
</evidence>
<evidence type="ECO:0000256" key="3">
    <source>
        <dbReference type="ARBA" id="ARBA00023163"/>
    </source>
</evidence>
<dbReference type="InterPro" id="IPR018060">
    <property type="entry name" value="HTH_AraC"/>
</dbReference>
<dbReference type="SUPFAM" id="SSF46689">
    <property type="entry name" value="Homeodomain-like"/>
    <property type="match status" value="1"/>
</dbReference>
<dbReference type="Gene3D" id="1.10.10.60">
    <property type="entry name" value="Homeodomain-like"/>
    <property type="match status" value="2"/>
</dbReference>
<accession>A0A1M7EVR9</accession>
<keyword evidence="2 5" id="KW-0238">DNA-binding</keyword>
<dbReference type="SMART" id="SM00342">
    <property type="entry name" value="HTH_ARAC"/>
    <property type="match status" value="1"/>
</dbReference>
<dbReference type="Gene3D" id="2.60.120.10">
    <property type="entry name" value="Jelly Rolls"/>
    <property type="match status" value="1"/>
</dbReference>
<dbReference type="GO" id="GO:0043565">
    <property type="term" value="F:sequence-specific DNA binding"/>
    <property type="evidence" value="ECO:0007669"/>
    <property type="project" value="InterPro"/>
</dbReference>
<name>A0A1M7EVR9_9FIRM</name>
<proteinExistence type="predicted"/>
<reference evidence="5 6" key="1">
    <citation type="submission" date="2016-11" db="EMBL/GenBank/DDBJ databases">
        <authorList>
            <person name="Jaros S."/>
            <person name="Januszkiewicz K."/>
            <person name="Wedrychowicz H."/>
        </authorList>
    </citation>
    <scope>NUCLEOTIDE SEQUENCE [LARGE SCALE GENOMIC DNA]</scope>
    <source>
        <strain evidence="5 6">DSM 15930</strain>
    </source>
</reference>
<dbReference type="SUPFAM" id="SSF51182">
    <property type="entry name" value="RmlC-like cupins"/>
    <property type="match status" value="1"/>
</dbReference>
<dbReference type="PRINTS" id="PR00032">
    <property type="entry name" value="HTHARAC"/>
</dbReference>
<dbReference type="InterPro" id="IPR003313">
    <property type="entry name" value="AraC-bd"/>
</dbReference>
<dbReference type="PANTHER" id="PTHR43280">
    <property type="entry name" value="ARAC-FAMILY TRANSCRIPTIONAL REGULATOR"/>
    <property type="match status" value="1"/>
</dbReference>
<evidence type="ECO:0000313" key="5">
    <source>
        <dbReference type="EMBL" id="SHL95922.1"/>
    </source>
</evidence>
<keyword evidence="6" id="KW-1185">Reference proteome</keyword>